<gene>
    <name evidence="4" type="ORF">FJY68_12935</name>
</gene>
<evidence type="ECO:0000256" key="3">
    <source>
        <dbReference type="SAM" id="SignalP"/>
    </source>
</evidence>
<dbReference type="Proteomes" id="UP000779900">
    <property type="component" value="Unassembled WGS sequence"/>
</dbReference>
<dbReference type="GO" id="GO:0006508">
    <property type="term" value="P:proteolysis"/>
    <property type="evidence" value="ECO:0007669"/>
    <property type="project" value="InterPro"/>
</dbReference>
<name>A0A938BU84_UNCW3</name>
<dbReference type="AlphaFoldDB" id="A0A938BU84"/>
<feature type="chain" id="PRO_5037726718" description="D-alanyl-D-alanine carboxypeptidase/D-alanyl-D-alanine-endopeptidase" evidence="3">
    <location>
        <begin position="23"/>
        <end position="314"/>
    </location>
</feature>
<comment type="caution">
    <text evidence="4">The sequence shown here is derived from an EMBL/GenBank/DDBJ whole genome shotgun (WGS) entry which is preliminary data.</text>
</comment>
<dbReference type="GO" id="GO:0000270">
    <property type="term" value="P:peptidoglycan metabolic process"/>
    <property type="evidence" value="ECO:0007669"/>
    <property type="project" value="TreeGrafter"/>
</dbReference>
<evidence type="ECO:0000313" key="5">
    <source>
        <dbReference type="Proteomes" id="UP000779900"/>
    </source>
</evidence>
<feature type="signal peptide" evidence="3">
    <location>
        <begin position="1"/>
        <end position="22"/>
    </location>
</feature>
<dbReference type="PANTHER" id="PTHR30023:SF0">
    <property type="entry name" value="PENICILLIN-SENSITIVE CARBOXYPEPTIDASE A"/>
    <property type="match status" value="1"/>
</dbReference>
<dbReference type="PRINTS" id="PR00922">
    <property type="entry name" value="DADACBPTASE3"/>
</dbReference>
<evidence type="ECO:0000313" key="4">
    <source>
        <dbReference type="EMBL" id="MBM3332729.1"/>
    </source>
</evidence>
<evidence type="ECO:0000256" key="1">
    <source>
        <dbReference type="ARBA" id="ARBA00006096"/>
    </source>
</evidence>
<keyword evidence="3" id="KW-0732">Signal</keyword>
<dbReference type="InterPro" id="IPR012338">
    <property type="entry name" value="Beta-lactam/transpept-like"/>
</dbReference>
<evidence type="ECO:0000256" key="2">
    <source>
        <dbReference type="ARBA" id="ARBA00022801"/>
    </source>
</evidence>
<comment type="similarity">
    <text evidence="1">Belongs to the peptidase S13 family.</text>
</comment>
<dbReference type="Gene3D" id="3.40.710.10">
    <property type="entry name" value="DD-peptidase/beta-lactamase superfamily"/>
    <property type="match status" value="1"/>
</dbReference>
<dbReference type="PANTHER" id="PTHR30023">
    <property type="entry name" value="D-ALANYL-D-ALANINE CARBOXYPEPTIDASE"/>
    <property type="match status" value="1"/>
</dbReference>
<dbReference type="Pfam" id="PF02113">
    <property type="entry name" value="Peptidase_S13"/>
    <property type="match status" value="1"/>
</dbReference>
<keyword evidence="2" id="KW-0378">Hydrolase</keyword>
<proteinExistence type="inferred from homology"/>
<evidence type="ECO:0008006" key="6">
    <source>
        <dbReference type="Google" id="ProtNLM"/>
    </source>
</evidence>
<dbReference type="SUPFAM" id="SSF56601">
    <property type="entry name" value="beta-lactamase/transpeptidase-like"/>
    <property type="match status" value="1"/>
</dbReference>
<sequence length="314" mass="34416">MLRVLTLVLALALAGIGGPAPAPPATASLRVDLKSELDSRVRTLGSGSWRTGIAVYSCSRDSLLYGLNARSALSPASCQKLLVTACALEHWDSSLVRILDARLDSTNLPAHLHRVNRKSIDSLGLDARPDFPGYRHLVLANRESDNFEAEWMLQALSRRHKVPAWKTISTFLDDRKVARPGLRVWDASGLSRRNRVAPGTLARLLVTVYESRWRDLFISTLAVPGRPGTLIRRNLDVGSNLAAKTGYIRNVFSLSGFLFGQTDTFAFSFIVNGCGSGTRAYELFNSLLNTVYNWNVGETVALPAGVPDKARIQN</sequence>
<organism evidence="4 5">
    <name type="scientific">candidate division WOR-3 bacterium</name>
    <dbReference type="NCBI Taxonomy" id="2052148"/>
    <lineage>
        <taxon>Bacteria</taxon>
        <taxon>Bacteria division WOR-3</taxon>
    </lineage>
</organism>
<dbReference type="EMBL" id="VGIR01000125">
    <property type="protein sequence ID" value="MBM3332729.1"/>
    <property type="molecule type" value="Genomic_DNA"/>
</dbReference>
<accession>A0A938BU84</accession>
<dbReference type="GO" id="GO:0004185">
    <property type="term" value="F:serine-type carboxypeptidase activity"/>
    <property type="evidence" value="ECO:0007669"/>
    <property type="project" value="InterPro"/>
</dbReference>
<protein>
    <recommendedName>
        <fullName evidence="6">D-alanyl-D-alanine carboxypeptidase/D-alanyl-D-alanine-endopeptidase</fullName>
    </recommendedName>
</protein>
<dbReference type="InterPro" id="IPR000667">
    <property type="entry name" value="Peptidase_S13"/>
</dbReference>
<reference evidence="4" key="1">
    <citation type="submission" date="2019-03" db="EMBL/GenBank/DDBJ databases">
        <title>Lake Tanganyika Metagenome-Assembled Genomes (MAGs).</title>
        <authorList>
            <person name="Tran P."/>
        </authorList>
    </citation>
    <scope>NUCLEOTIDE SEQUENCE</scope>
    <source>
        <strain evidence="4">K_DeepCast_150m_m2_040</strain>
    </source>
</reference>